<dbReference type="GO" id="GO:0046872">
    <property type="term" value="F:metal ion binding"/>
    <property type="evidence" value="ECO:0007669"/>
    <property type="project" value="UniProtKB-KW"/>
</dbReference>
<dbReference type="EMBL" id="CP045921">
    <property type="protein sequence ID" value="QHN43007.1"/>
    <property type="molecule type" value="Genomic_DNA"/>
</dbReference>
<dbReference type="InterPro" id="IPR001199">
    <property type="entry name" value="Cyt_B5-like_heme/steroid-bd"/>
</dbReference>
<dbReference type="Gene3D" id="3.10.120.10">
    <property type="entry name" value="Cytochrome b5-like heme/steroid binding domain"/>
    <property type="match status" value="1"/>
</dbReference>
<dbReference type="GO" id="GO:0020037">
    <property type="term" value="F:heme binding"/>
    <property type="evidence" value="ECO:0007669"/>
    <property type="project" value="InterPro"/>
</dbReference>
<keyword evidence="6" id="KW-0472">Membrane</keyword>
<keyword evidence="3" id="KW-0408">Iron</keyword>
<comment type="similarity">
    <text evidence="4">Belongs to the cytochrome b5 family.</text>
</comment>
<feature type="region of interest" description="Disordered" evidence="5">
    <location>
        <begin position="103"/>
        <end position="123"/>
    </location>
</feature>
<sequence length="135" mass="14666">MKKSIAIFSATTLILLVLIGFGLWVLIDRQNNKNSGVPNNTSTEQQAKTFTLNEVASHNSRTDCWTIISGQVYELTDFINRHPGGDEVLRACGTDATTLFTSRTTKDGQSIGSGTPHSQAAQEQLDQLKLGTLAK</sequence>
<keyword evidence="6" id="KW-0812">Transmembrane</keyword>
<protein>
    <recommendedName>
        <fullName evidence="7">Cytochrome b5 heme-binding domain-containing protein</fullName>
    </recommendedName>
</protein>
<dbReference type="Pfam" id="PF00173">
    <property type="entry name" value="Cyt-b5"/>
    <property type="match status" value="1"/>
</dbReference>
<organism evidence="8 9">
    <name type="scientific">Candidatus Mycosynbacter amalyticus</name>
    <dbReference type="NCBI Taxonomy" id="2665156"/>
    <lineage>
        <taxon>Bacteria</taxon>
        <taxon>Candidatus Saccharimonadota</taxon>
        <taxon>Candidatus Saccharimonadota incertae sedis</taxon>
        <taxon>Candidatus Mycosynbacter</taxon>
    </lineage>
</organism>
<dbReference type="Proteomes" id="UP001059824">
    <property type="component" value="Chromosome"/>
</dbReference>
<accession>A0A857MUD0</accession>
<dbReference type="InterPro" id="IPR050668">
    <property type="entry name" value="Cytochrome_b5"/>
</dbReference>
<keyword evidence="1" id="KW-0349">Heme</keyword>
<dbReference type="PROSITE" id="PS50255">
    <property type="entry name" value="CYTOCHROME_B5_2"/>
    <property type="match status" value="1"/>
</dbReference>
<proteinExistence type="inferred from homology"/>
<evidence type="ECO:0000256" key="5">
    <source>
        <dbReference type="SAM" id="MobiDB-lite"/>
    </source>
</evidence>
<dbReference type="SMART" id="SM01117">
    <property type="entry name" value="Cyt-b5"/>
    <property type="match status" value="1"/>
</dbReference>
<evidence type="ECO:0000256" key="3">
    <source>
        <dbReference type="ARBA" id="ARBA00023004"/>
    </source>
</evidence>
<dbReference type="AlphaFoldDB" id="A0A857MUD0"/>
<evidence type="ECO:0000256" key="6">
    <source>
        <dbReference type="SAM" id="Phobius"/>
    </source>
</evidence>
<gene>
    <name evidence="8" type="ORF">GII36_04070</name>
</gene>
<dbReference type="InterPro" id="IPR018506">
    <property type="entry name" value="Cyt_B5_heme-BS"/>
</dbReference>
<evidence type="ECO:0000259" key="7">
    <source>
        <dbReference type="PROSITE" id="PS50255"/>
    </source>
</evidence>
<keyword evidence="9" id="KW-1185">Reference proteome</keyword>
<dbReference type="GO" id="GO:0016020">
    <property type="term" value="C:membrane"/>
    <property type="evidence" value="ECO:0007669"/>
    <property type="project" value="TreeGrafter"/>
</dbReference>
<dbReference type="KEGG" id="mama:GII36_04070"/>
<dbReference type="RefSeq" id="WP_260762738.1">
    <property type="nucleotide sequence ID" value="NZ_CP045921.1"/>
</dbReference>
<keyword evidence="2" id="KW-0479">Metal-binding</keyword>
<feature type="domain" description="Cytochrome b5 heme-binding" evidence="7">
    <location>
        <begin position="47"/>
        <end position="134"/>
    </location>
</feature>
<name>A0A857MUD0_9BACT</name>
<evidence type="ECO:0000256" key="4">
    <source>
        <dbReference type="ARBA" id="ARBA00038168"/>
    </source>
</evidence>
<dbReference type="PROSITE" id="PS00191">
    <property type="entry name" value="CYTOCHROME_B5_1"/>
    <property type="match status" value="1"/>
</dbReference>
<evidence type="ECO:0000313" key="8">
    <source>
        <dbReference type="EMBL" id="QHN43007.1"/>
    </source>
</evidence>
<evidence type="ECO:0000256" key="1">
    <source>
        <dbReference type="ARBA" id="ARBA00022617"/>
    </source>
</evidence>
<feature type="transmembrane region" description="Helical" evidence="6">
    <location>
        <begin position="6"/>
        <end position="27"/>
    </location>
</feature>
<evidence type="ECO:0000313" key="9">
    <source>
        <dbReference type="Proteomes" id="UP001059824"/>
    </source>
</evidence>
<dbReference type="SUPFAM" id="SSF55856">
    <property type="entry name" value="Cytochrome b5-like heme/steroid binding domain"/>
    <property type="match status" value="1"/>
</dbReference>
<evidence type="ECO:0000256" key="2">
    <source>
        <dbReference type="ARBA" id="ARBA00022723"/>
    </source>
</evidence>
<dbReference type="PANTHER" id="PTHR19359">
    <property type="entry name" value="CYTOCHROME B5"/>
    <property type="match status" value="1"/>
</dbReference>
<dbReference type="InterPro" id="IPR036400">
    <property type="entry name" value="Cyt_B5-like_heme/steroid_sf"/>
</dbReference>
<keyword evidence="6" id="KW-1133">Transmembrane helix</keyword>
<reference evidence="8" key="1">
    <citation type="journal article" date="2021" name="Nat. Microbiol.">
        <title>Cocultivation of an ultrasmall environmental parasitic bacterium with lytic ability against bacteria associated with wastewater foams.</title>
        <authorList>
            <person name="Batinovic S."/>
            <person name="Rose J.J.A."/>
            <person name="Ratcliffe J."/>
            <person name="Seviour R.J."/>
            <person name="Petrovski S."/>
        </authorList>
    </citation>
    <scope>NUCLEOTIDE SEQUENCE</scope>
    <source>
        <strain evidence="8">JR1</strain>
    </source>
</reference>